<organism evidence="1 3">
    <name type="scientific">Anaerobacillus isosaccharinicus</name>
    <dbReference type="NCBI Taxonomy" id="1532552"/>
    <lineage>
        <taxon>Bacteria</taxon>
        <taxon>Bacillati</taxon>
        <taxon>Bacillota</taxon>
        <taxon>Bacilli</taxon>
        <taxon>Bacillales</taxon>
        <taxon>Bacillaceae</taxon>
        <taxon>Anaerobacillus</taxon>
    </lineage>
</organism>
<accession>A0A1S2KTP1</accession>
<name>A0A1S2KTP1_9BACI</name>
<gene>
    <name evidence="2" type="ORF">AWH56_013550</name>
    <name evidence="1" type="ORF">AWH56_24550</name>
</gene>
<dbReference type="EMBL" id="LQXD01000211">
    <property type="protein sequence ID" value="OIJ03480.1"/>
    <property type="molecule type" value="Genomic_DNA"/>
</dbReference>
<dbReference type="AlphaFoldDB" id="A0A1S2KTP1"/>
<reference evidence="2" key="4">
    <citation type="submission" date="2020-10" db="EMBL/GenBank/DDBJ databases">
        <authorList>
            <person name="Bassil N.M."/>
            <person name="Lloyd J.R."/>
        </authorList>
    </citation>
    <scope>NUCLEOTIDE SEQUENCE</scope>
    <source>
        <strain evidence="2">NB2006</strain>
    </source>
</reference>
<protein>
    <submittedName>
        <fullName evidence="1">Uncharacterized protein</fullName>
    </submittedName>
</protein>
<evidence type="ECO:0000313" key="2">
    <source>
        <dbReference type="EMBL" id="QOY33783.1"/>
    </source>
</evidence>
<dbReference type="EMBL" id="CP063356">
    <property type="protein sequence ID" value="QOY33783.1"/>
    <property type="molecule type" value="Genomic_DNA"/>
</dbReference>
<sequence length="129" mass="14760">MDKVHLLTKLREYISSGEISKGVFIDVNVEKKPRYSPVGFLLKQSGVSDLDLIYLTESSTSTLNINSIFTGELNLPEQIINKIKLPLLYFGFSVSELYELEKKNDGEVHEELFITIYNLINNSRFGYSF</sequence>
<dbReference type="Proteomes" id="UP000180175">
    <property type="component" value="Chromosome"/>
</dbReference>
<evidence type="ECO:0000313" key="3">
    <source>
        <dbReference type="Proteomes" id="UP000180175"/>
    </source>
</evidence>
<reference evidence="2 3" key="2">
    <citation type="journal article" date="2017" name="Genome Announc.">
        <title>Draft Genome Sequences of Four Alkaliphilic Bacteria Belonging to the Anaerobacillus Genus.</title>
        <authorList>
            <person name="Bassil N.M."/>
            <person name="Lloyd J.R."/>
        </authorList>
    </citation>
    <scope>NUCLEOTIDE SEQUENCE [LARGE SCALE GENOMIC DNA]</scope>
    <source>
        <strain evidence="2 3">NB2006</strain>
    </source>
</reference>
<dbReference type="KEGG" id="aia:AWH56_013550"/>
<keyword evidence="3" id="KW-1185">Reference proteome</keyword>
<evidence type="ECO:0000313" key="1">
    <source>
        <dbReference type="EMBL" id="OIJ03480.1"/>
    </source>
</evidence>
<proteinExistence type="predicted"/>
<reference evidence="1 3" key="1">
    <citation type="submission" date="2016-10" db="EMBL/GenBank/DDBJ databases">
        <title>Draft genome sequences of four alkaliphilic bacteria belonging to the Anaerobacillus genus.</title>
        <authorList>
            <person name="Bassil N.M."/>
            <person name="Lloyd J.R."/>
        </authorList>
    </citation>
    <scope>NUCLEOTIDE SEQUENCE [LARGE SCALE GENOMIC DNA]</scope>
    <source>
        <strain evidence="1 3">NB2006</strain>
    </source>
</reference>
<reference evidence="2 3" key="3">
    <citation type="journal article" date="2019" name="Int. J. Syst. Evol. Microbiol.">
        <title>Anaerobacillus isosaccharinicus sp. nov., an alkaliphilic bacterium which degrades isosaccharinic acid.</title>
        <authorList>
            <person name="Bassil N.M."/>
            <person name="Lloyd J.R."/>
        </authorList>
    </citation>
    <scope>NUCLEOTIDE SEQUENCE [LARGE SCALE GENOMIC DNA]</scope>
    <source>
        <strain evidence="2 3">NB2006</strain>
    </source>
</reference>
<dbReference type="RefSeq" id="WP_071319545.1">
    <property type="nucleotide sequence ID" value="NZ_CP063356.2"/>
</dbReference>